<dbReference type="EMBL" id="ML122251">
    <property type="protein sequence ID" value="RPD66596.1"/>
    <property type="molecule type" value="Genomic_DNA"/>
</dbReference>
<keyword evidence="2" id="KW-0732">Signal</keyword>
<feature type="compositionally biased region" description="Low complexity" evidence="1">
    <location>
        <begin position="91"/>
        <end position="112"/>
    </location>
</feature>
<feature type="region of interest" description="Disordered" evidence="1">
    <location>
        <begin position="91"/>
        <end position="114"/>
    </location>
</feature>
<accession>A0A5C2T2F4</accession>
<dbReference type="Proteomes" id="UP000313359">
    <property type="component" value="Unassembled WGS sequence"/>
</dbReference>
<sequence length="364" mass="40567">MEKLAVELLALIAFFACTDGGPTGCSLALVSKRIRAASRPARFYSVALFNSPEKIEQFLACYEAERARATEALPRVRHLCLSLFGKGLDTSGSSTASPSSSASSSGVPGPLSTGKPMSRAEFFAAMQRRTQHWRSSQDNLDEHYNRVVPALIRAVAADVQTLALVQAQWRCNTVVRCYFPSLRELTIVGGDPTFQPFAFVASGRPLYPALKRLHHILAFVGKDVDMLQWAKHAPNVTHLRMSRMDYHPRITVDSLNEVISETAAEEYFPHLQQVMIQPHPAPPPVRASTTAHLAFRDYLVYLQRIKDRAKVPVAILPPLEIPKMVPGVDPHKMCILRVKAEWQERIEADGPGCWEERPHSHAMQ</sequence>
<name>A0A5C2T2F4_9APHY</name>
<feature type="signal peptide" evidence="2">
    <location>
        <begin position="1"/>
        <end position="20"/>
    </location>
</feature>
<gene>
    <name evidence="3" type="ORF">L227DRAFT_583189</name>
</gene>
<organism evidence="3 4">
    <name type="scientific">Lentinus tigrinus ALCF2SS1-6</name>
    <dbReference type="NCBI Taxonomy" id="1328759"/>
    <lineage>
        <taxon>Eukaryota</taxon>
        <taxon>Fungi</taxon>
        <taxon>Dikarya</taxon>
        <taxon>Basidiomycota</taxon>
        <taxon>Agaricomycotina</taxon>
        <taxon>Agaricomycetes</taxon>
        <taxon>Polyporales</taxon>
        <taxon>Polyporaceae</taxon>
        <taxon>Lentinus</taxon>
    </lineage>
</organism>
<evidence type="ECO:0000313" key="4">
    <source>
        <dbReference type="Proteomes" id="UP000313359"/>
    </source>
</evidence>
<evidence type="ECO:0000256" key="1">
    <source>
        <dbReference type="SAM" id="MobiDB-lite"/>
    </source>
</evidence>
<dbReference type="AlphaFoldDB" id="A0A5C2T2F4"/>
<evidence type="ECO:0000256" key="2">
    <source>
        <dbReference type="SAM" id="SignalP"/>
    </source>
</evidence>
<reference evidence="3" key="1">
    <citation type="journal article" date="2018" name="Genome Biol. Evol.">
        <title>Genomics and development of Lentinus tigrinus, a white-rot wood-decaying mushroom with dimorphic fruiting bodies.</title>
        <authorList>
            <person name="Wu B."/>
            <person name="Xu Z."/>
            <person name="Knudson A."/>
            <person name="Carlson A."/>
            <person name="Chen N."/>
            <person name="Kovaka S."/>
            <person name="LaButti K."/>
            <person name="Lipzen A."/>
            <person name="Pennachio C."/>
            <person name="Riley R."/>
            <person name="Schakwitz W."/>
            <person name="Umezawa K."/>
            <person name="Ohm R.A."/>
            <person name="Grigoriev I.V."/>
            <person name="Nagy L.G."/>
            <person name="Gibbons J."/>
            <person name="Hibbett D."/>
        </authorList>
    </citation>
    <scope>NUCLEOTIDE SEQUENCE [LARGE SCALE GENOMIC DNA]</scope>
    <source>
        <strain evidence="3">ALCF2SS1-6</strain>
    </source>
</reference>
<feature type="chain" id="PRO_5023040576" evidence="2">
    <location>
        <begin position="21"/>
        <end position="364"/>
    </location>
</feature>
<dbReference type="OrthoDB" id="2748701at2759"/>
<proteinExistence type="predicted"/>
<protein>
    <submittedName>
        <fullName evidence="3">Uncharacterized protein</fullName>
    </submittedName>
</protein>
<keyword evidence="4" id="KW-1185">Reference proteome</keyword>
<evidence type="ECO:0000313" key="3">
    <source>
        <dbReference type="EMBL" id="RPD66596.1"/>
    </source>
</evidence>